<dbReference type="InterPro" id="IPR016208">
    <property type="entry name" value="Ald_Oxase/xanthine_DH-like"/>
</dbReference>
<proteinExistence type="predicted"/>
<dbReference type="Pfam" id="PF02738">
    <property type="entry name" value="MoCoBD_1"/>
    <property type="match status" value="1"/>
</dbReference>
<dbReference type="InterPro" id="IPR046867">
    <property type="entry name" value="AldOxase/xan_DH_MoCoBD2"/>
</dbReference>
<dbReference type="InterPro" id="IPR008274">
    <property type="entry name" value="AldOxase/xan_DH_MoCoBD1"/>
</dbReference>
<dbReference type="Gene3D" id="3.90.1170.50">
    <property type="entry name" value="Aldehyde oxidase/xanthine dehydrogenase, a/b hammerhead"/>
    <property type="match status" value="1"/>
</dbReference>
<accession>A0ABV6C2F8</accession>
<feature type="domain" description="Aldehyde oxidase/xanthine dehydrogenase a/b hammerhead" evidence="4">
    <location>
        <begin position="37"/>
        <end position="148"/>
    </location>
</feature>
<evidence type="ECO:0000256" key="2">
    <source>
        <dbReference type="ARBA" id="ARBA00023002"/>
    </source>
</evidence>
<dbReference type="SMART" id="SM01008">
    <property type="entry name" value="Ald_Xan_dh_C"/>
    <property type="match status" value="1"/>
</dbReference>
<dbReference type="InterPro" id="IPR037165">
    <property type="entry name" value="AldOxase/xan_DH_Mopterin-bd_sf"/>
</dbReference>
<name>A0ABV6C2F8_9ACTN</name>
<protein>
    <submittedName>
        <fullName evidence="5">Xanthine dehydrogenase family protein molybdopterin-binding subunit</fullName>
    </submittedName>
</protein>
<keyword evidence="6" id="KW-1185">Reference proteome</keyword>
<dbReference type="Pfam" id="PF01315">
    <property type="entry name" value="Ald_Xan_dh_C"/>
    <property type="match status" value="1"/>
</dbReference>
<organism evidence="5 6">
    <name type="scientific">Aciditerrimonas ferrireducens</name>
    <dbReference type="NCBI Taxonomy" id="667306"/>
    <lineage>
        <taxon>Bacteria</taxon>
        <taxon>Bacillati</taxon>
        <taxon>Actinomycetota</taxon>
        <taxon>Acidimicrobiia</taxon>
        <taxon>Acidimicrobiales</taxon>
        <taxon>Acidimicrobiaceae</taxon>
        <taxon>Aciditerrimonas</taxon>
    </lineage>
</organism>
<dbReference type="Gene3D" id="3.30.365.10">
    <property type="entry name" value="Aldehyde oxidase/xanthine dehydrogenase, molybdopterin binding domain"/>
    <property type="match status" value="4"/>
</dbReference>
<gene>
    <name evidence="5" type="ORF">ACFFRE_02410</name>
</gene>
<evidence type="ECO:0000259" key="4">
    <source>
        <dbReference type="SMART" id="SM01008"/>
    </source>
</evidence>
<evidence type="ECO:0000256" key="3">
    <source>
        <dbReference type="SAM" id="MobiDB-lite"/>
    </source>
</evidence>
<keyword evidence="2" id="KW-0560">Oxidoreductase</keyword>
<dbReference type="PANTHER" id="PTHR11908:SF132">
    <property type="entry name" value="ALDEHYDE OXIDASE 1-RELATED"/>
    <property type="match status" value="1"/>
</dbReference>
<dbReference type="RefSeq" id="WP_377787809.1">
    <property type="nucleotide sequence ID" value="NZ_JBHLYQ010000012.1"/>
</dbReference>
<evidence type="ECO:0000313" key="5">
    <source>
        <dbReference type="EMBL" id="MFC0081011.1"/>
    </source>
</evidence>
<dbReference type="Pfam" id="PF20256">
    <property type="entry name" value="MoCoBD_2"/>
    <property type="match status" value="1"/>
</dbReference>
<dbReference type="PANTHER" id="PTHR11908">
    <property type="entry name" value="XANTHINE DEHYDROGENASE"/>
    <property type="match status" value="1"/>
</dbReference>
<sequence>MTTLPPVSVPEERLDEGPPGRWLGRPTPRLDDEPLLRGSAWFVDDLAPWPGLAEVAIVRAPLAHARLLGVETAAARQMPGVLGVLTGSDLERFLRPLPSVLSEAIPYRPIALDRVRYVGEPVAVVVATDRYRAEDAAEAVELDLDPLPAVPSAHAALDPTLPPLHEGLPNNVASDRTLRYGDPDAAFAQAELVVRARFQQPRSICTPLECFGVLCRTDPVSGDVEAWSNFQGPFSLQVVAAQALGIPPAKLHLRTPEHSGGSFGTKAAVYPLVVLLAACSRALGGRPLKYLEDRREHLMAATAAGERLSEVQAAFSAEGRLLALRLDLVDDVGAYVRAPEPATLYGMHPCLTGAYQVAHLEARCRVVLTNRCPTGLNRGYGGPQLYLALERTMAIAARRLGLDPAELARRNLVPPAAMPYTTASGGRYDSGDYPAVLALALERFDWAGKRARARAARAEGRLVGVGLACVVEPSVSNMGYVDLASPPEVRARRPAKSGNVEGVSLAMLPDGTVQLRTTTTPQGQAHATVLALVVAEALGVDPRQVQVRAGADTAVGPWSISSGNYSSRFAAVAAGAAWQAASALADQLRRLAAQDLGCHPEQVLLADGHARLVDDPERDVPLRRLAGRAHWDPASLPPGVRPGLSLTHHLAIPDLPAPDAQDRANGSATYGFLCDLCEVEVDRGTGRLEILDYLSVHDAGRILHPVLAEGQVHGGLAQGIGMACFEQLAFDPDGQPLSTTFLDYLCPTAPEVPEARTVFVESPSPLTPLGAKGLGEGTTMSAPAALANAVADALEVEEVPFPLTPEALWRVVHGAEG</sequence>
<evidence type="ECO:0000256" key="1">
    <source>
        <dbReference type="ARBA" id="ARBA00022505"/>
    </source>
</evidence>
<feature type="region of interest" description="Disordered" evidence="3">
    <location>
        <begin position="1"/>
        <end position="27"/>
    </location>
</feature>
<dbReference type="SUPFAM" id="SSF56003">
    <property type="entry name" value="Molybdenum cofactor-binding domain"/>
    <property type="match status" value="1"/>
</dbReference>
<keyword evidence="1" id="KW-0500">Molybdenum</keyword>
<comment type="caution">
    <text evidence="5">The sequence shown here is derived from an EMBL/GenBank/DDBJ whole genome shotgun (WGS) entry which is preliminary data.</text>
</comment>
<dbReference type="InterPro" id="IPR036856">
    <property type="entry name" value="Ald_Oxase/Xan_DH_a/b_sf"/>
</dbReference>
<dbReference type="EMBL" id="JBHLYQ010000012">
    <property type="protein sequence ID" value="MFC0081011.1"/>
    <property type="molecule type" value="Genomic_DNA"/>
</dbReference>
<evidence type="ECO:0000313" key="6">
    <source>
        <dbReference type="Proteomes" id="UP001589788"/>
    </source>
</evidence>
<dbReference type="Proteomes" id="UP001589788">
    <property type="component" value="Unassembled WGS sequence"/>
</dbReference>
<dbReference type="SUPFAM" id="SSF54665">
    <property type="entry name" value="CO dehydrogenase molybdoprotein N-domain-like"/>
    <property type="match status" value="1"/>
</dbReference>
<dbReference type="InterPro" id="IPR000674">
    <property type="entry name" value="Ald_Oxase/Xan_DH_a/b"/>
</dbReference>
<reference evidence="5 6" key="1">
    <citation type="submission" date="2024-09" db="EMBL/GenBank/DDBJ databases">
        <authorList>
            <person name="Sun Q."/>
            <person name="Mori K."/>
        </authorList>
    </citation>
    <scope>NUCLEOTIDE SEQUENCE [LARGE SCALE GENOMIC DNA]</scope>
    <source>
        <strain evidence="5 6">JCM 15389</strain>
    </source>
</reference>